<accession>A0AA35YMI3</accession>
<proteinExistence type="predicted"/>
<feature type="compositionally biased region" description="Basic residues" evidence="1">
    <location>
        <begin position="59"/>
        <end position="71"/>
    </location>
</feature>
<dbReference type="AlphaFoldDB" id="A0AA35YMI3"/>
<evidence type="ECO:0000313" key="2">
    <source>
        <dbReference type="EMBL" id="CAI9276735.1"/>
    </source>
</evidence>
<gene>
    <name evidence="2" type="ORF">LSALG_LOCUS16702</name>
</gene>
<reference evidence="2" key="1">
    <citation type="submission" date="2023-04" db="EMBL/GenBank/DDBJ databases">
        <authorList>
            <person name="Vijverberg K."/>
            <person name="Xiong W."/>
            <person name="Schranz E."/>
        </authorList>
    </citation>
    <scope>NUCLEOTIDE SEQUENCE</scope>
</reference>
<feature type="region of interest" description="Disordered" evidence="1">
    <location>
        <begin position="285"/>
        <end position="313"/>
    </location>
</feature>
<dbReference type="Proteomes" id="UP001177003">
    <property type="component" value="Chromosome 3"/>
</dbReference>
<organism evidence="2 3">
    <name type="scientific">Lactuca saligna</name>
    <name type="common">Willowleaf lettuce</name>
    <dbReference type="NCBI Taxonomy" id="75948"/>
    <lineage>
        <taxon>Eukaryota</taxon>
        <taxon>Viridiplantae</taxon>
        <taxon>Streptophyta</taxon>
        <taxon>Embryophyta</taxon>
        <taxon>Tracheophyta</taxon>
        <taxon>Spermatophyta</taxon>
        <taxon>Magnoliopsida</taxon>
        <taxon>eudicotyledons</taxon>
        <taxon>Gunneridae</taxon>
        <taxon>Pentapetalae</taxon>
        <taxon>asterids</taxon>
        <taxon>campanulids</taxon>
        <taxon>Asterales</taxon>
        <taxon>Asteraceae</taxon>
        <taxon>Cichorioideae</taxon>
        <taxon>Cichorieae</taxon>
        <taxon>Lactucinae</taxon>
        <taxon>Lactuca</taxon>
    </lineage>
</organism>
<dbReference type="EMBL" id="OX465079">
    <property type="protein sequence ID" value="CAI9276735.1"/>
    <property type="molecule type" value="Genomic_DNA"/>
</dbReference>
<protein>
    <submittedName>
        <fullName evidence="2">Uncharacterized protein</fullName>
    </submittedName>
</protein>
<evidence type="ECO:0000256" key="1">
    <source>
        <dbReference type="SAM" id="MobiDB-lite"/>
    </source>
</evidence>
<name>A0AA35YMI3_LACSI</name>
<feature type="region of interest" description="Disordered" evidence="1">
    <location>
        <begin position="31"/>
        <end position="89"/>
    </location>
</feature>
<keyword evidence="3" id="KW-1185">Reference proteome</keyword>
<evidence type="ECO:0000313" key="3">
    <source>
        <dbReference type="Proteomes" id="UP001177003"/>
    </source>
</evidence>
<feature type="compositionally biased region" description="Polar residues" evidence="1">
    <location>
        <begin position="74"/>
        <end position="89"/>
    </location>
</feature>
<feature type="compositionally biased region" description="Basic and acidic residues" evidence="1">
    <location>
        <begin position="32"/>
        <end position="41"/>
    </location>
</feature>
<sequence>MLRNVPAASEIIQAYHSFPASGHRPITYEIQKVLDEADKPKKGGKKRTKEGPSEPTQTPKKKVKRAAHKPRTPTPSDHGNSDSNTNSDIPVQHEIDETTETSHPMVLEHITTNPEYSSFPTCLYGYFATPSYSRAIHSFFIDSIATTTTPTSEPPVSVNTSDAVPGASGFTLGHDSTPIFGLRRMLLKKFALAFSLTIQSLTPQPSKIKKLHEDLLLENKTVDELAIKTQKSFIADVNALLFDIIETRDSLITIIVWKHLADKLRPMFAMLNRLEGVLASSTLPKQGGETNKLSTKETAKPVGSIEGSDAQKAKSNFEPKDNIALVSKGKEKVIDDGEEEEEYENIKLKCKARDAILDENLRIAREAKEKEKALRDTQITLKSKKLLFPPWSMERILTEAIDNPSIQCLELVTLFDLENTLDSQLDFPITTKVFLFRSFKVNLNTSGLDESVNKSVMTF</sequence>